<name>A0AAD8USU9_BABGI</name>
<evidence type="ECO:0008006" key="3">
    <source>
        <dbReference type="Google" id="ProtNLM"/>
    </source>
</evidence>
<reference evidence="1" key="1">
    <citation type="submission" date="2023-08" db="EMBL/GenBank/DDBJ databases">
        <title>Draft sequence of the Babesia gibsoni genome.</title>
        <authorList>
            <person name="Yamagishi J.Y."/>
            <person name="Xuan X.X."/>
        </authorList>
    </citation>
    <scope>NUCLEOTIDE SEQUENCE</scope>
    <source>
        <strain evidence="1">Azabu</strain>
    </source>
</reference>
<sequence length="261" mass="30167">MGDSCDSNSRITLLKVPKFIADQWRGSENQSFLGCYKKNSDGIVEEFSVKCEDGMRRFLCRTNHLSCPSAVQIKGASMCMESMGRFKSCLTVYPTLDSSYKSKLKERHLVTNVRKERGTTHEVRPETVHDRSATLFKYYNPYPEGVVNMLNSNESDIAARRKQETPYSRAKAKVSQKRESMDMDELKMSICKIFETDEGKEGLQFKRICQLINQPPANVKMAIDEITEQRKRPSDHKMAYFLRNHFNIEEKKSILNDHMSH</sequence>
<proteinExistence type="predicted"/>
<keyword evidence="2" id="KW-1185">Reference proteome</keyword>
<protein>
    <recommendedName>
        <fullName evidence="3">Transcription initiation factor IIF subunit beta</fullName>
    </recommendedName>
</protein>
<comment type="caution">
    <text evidence="1">The sequence shown here is derived from an EMBL/GenBank/DDBJ whole genome shotgun (WGS) entry which is preliminary data.</text>
</comment>
<evidence type="ECO:0000313" key="1">
    <source>
        <dbReference type="EMBL" id="KAK1444341.1"/>
    </source>
</evidence>
<dbReference type="InterPro" id="IPR036388">
    <property type="entry name" value="WH-like_DNA-bd_sf"/>
</dbReference>
<dbReference type="AlphaFoldDB" id="A0AAD8USU9"/>
<accession>A0AAD8USU9</accession>
<dbReference type="EMBL" id="JAVEPI010000001">
    <property type="protein sequence ID" value="KAK1444341.1"/>
    <property type="molecule type" value="Genomic_DNA"/>
</dbReference>
<dbReference type="Gene3D" id="1.10.10.10">
    <property type="entry name" value="Winged helix-like DNA-binding domain superfamily/Winged helix DNA-binding domain"/>
    <property type="match status" value="1"/>
</dbReference>
<evidence type="ECO:0000313" key="2">
    <source>
        <dbReference type="Proteomes" id="UP001230268"/>
    </source>
</evidence>
<gene>
    <name evidence="1" type="ORF">BgAZ_102470</name>
</gene>
<dbReference type="Proteomes" id="UP001230268">
    <property type="component" value="Unassembled WGS sequence"/>
</dbReference>
<organism evidence="1 2">
    <name type="scientific">Babesia gibsoni</name>
    <dbReference type="NCBI Taxonomy" id="33632"/>
    <lineage>
        <taxon>Eukaryota</taxon>
        <taxon>Sar</taxon>
        <taxon>Alveolata</taxon>
        <taxon>Apicomplexa</taxon>
        <taxon>Aconoidasida</taxon>
        <taxon>Piroplasmida</taxon>
        <taxon>Babesiidae</taxon>
        <taxon>Babesia</taxon>
    </lineage>
</organism>